<dbReference type="GO" id="GO:0032259">
    <property type="term" value="P:methylation"/>
    <property type="evidence" value="ECO:0007669"/>
    <property type="project" value="UniProtKB-KW"/>
</dbReference>
<accession>A0A2L2XF05</accession>
<dbReference type="Gene3D" id="3.40.50.150">
    <property type="entry name" value="Vaccinia Virus protein VP39"/>
    <property type="match status" value="1"/>
</dbReference>
<keyword evidence="1" id="KW-0808">Transferase</keyword>
<proteinExistence type="predicted"/>
<dbReference type="AlphaFoldDB" id="A0A2L2XF05"/>
<comment type="caution">
    <text evidence="1">The sequence shown here is derived from an EMBL/GenBank/DDBJ whole genome shotgun (WGS) entry which is preliminary data.</text>
</comment>
<evidence type="ECO:0000313" key="2">
    <source>
        <dbReference type="Proteomes" id="UP000239549"/>
    </source>
</evidence>
<dbReference type="InterPro" id="IPR029063">
    <property type="entry name" value="SAM-dependent_MTases_sf"/>
</dbReference>
<reference evidence="2" key="1">
    <citation type="submission" date="2018-02" db="EMBL/GenBank/DDBJ databases">
        <title>Genome sequence of Desulfocucumis palustris strain NAW-5.</title>
        <authorList>
            <person name="Watanabe M."/>
            <person name="Kojima H."/>
            <person name="Fukui M."/>
        </authorList>
    </citation>
    <scope>NUCLEOTIDE SEQUENCE [LARGE SCALE GENOMIC DNA]</scope>
    <source>
        <strain evidence="2">NAW-5</strain>
    </source>
</reference>
<dbReference type="EMBL" id="BFAV01000155">
    <property type="protein sequence ID" value="GBF34939.1"/>
    <property type="molecule type" value="Genomic_DNA"/>
</dbReference>
<sequence>MTRSNNEICRLCGSTAAEYGIYGKKKYYHCPECDLIFLDESFFPGREEEFGRYKKHDNTINNSGYVKYLSGFIKDAGIDKINNIKRTLDFGCGPEPVLKTLLAGLGINTDVYDPFFYPDESVLCKEYDLITSTEVFEHLRNPGKTLNLLEPLLGTGGILAVKTLFHTTCRDFNGWWYRSDITHICFYSPKTFAWIAEAFKLKIRTMDNHSICVLEKYPNTDT</sequence>
<dbReference type="RefSeq" id="WP_104373093.1">
    <property type="nucleotide sequence ID" value="NZ_BFAV01000155.1"/>
</dbReference>
<evidence type="ECO:0000313" key="1">
    <source>
        <dbReference type="EMBL" id="GBF34939.1"/>
    </source>
</evidence>
<keyword evidence="1" id="KW-0489">Methyltransferase</keyword>
<dbReference type="OrthoDB" id="9816564at2"/>
<keyword evidence="2" id="KW-1185">Reference proteome</keyword>
<protein>
    <submittedName>
        <fullName evidence="1">Methyltransferase associated with DUF414</fullName>
    </submittedName>
</protein>
<gene>
    <name evidence="1" type="ORF">DCCM_4059</name>
</gene>
<dbReference type="Pfam" id="PF13489">
    <property type="entry name" value="Methyltransf_23"/>
    <property type="match status" value="1"/>
</dbReference>
<name>A0A2L2XF05_9FIRM</name>
<dbReference type="SUPFAM" id="SSF53335">
    <property type="entry name" value="S-adenosyl-L-methionine-dependent methyltransferases"/>
    <property type="match status" value="1"/>
</dbReference>
<dbReference type="GO" id="GO:0008168">
    <property type="term" value="F:methyltransferase activity"/>
    <property type="evidence" value="ECO:0007669"/>
    <property type="project" value="UniProtKB-KW"/>
</dbReference>
<dbReference type="Proteomes" id="UP000239549">
    <property type="component" value="Unassembled WGS sequence"/>
</dbReference>
<organism evidence="1 2">
    <name type="scientific">Desulfocucumis palustris</name>
    <dbReference type="NCBI Taxonomy" id="1898651"/>
    <lineage>
        <taxon>Bacteria</taxon>
        <taxon>Bacillati</taxon>
        <taxon>Bacillota</taxon>
        <taxon>Clostridia</taxon>
        <taxon>Eubacteriales</taxon>
        <taxon>Desulfocucumaceae</taxon>
        <taxon>Desulfocucumis</taxon>
    </lineage>
</organism>